<evidence type="ECO:0000256" key="3">
    <source>
        <dbReference type="ARBA" id="ARBA00022737"/>
    </source>
</evidence>
<dbReference type="AlphaFoldDB" id="A0A4Z0L9S8"/>
<dbReference type="RefSeq" id="WP_135525369.1">
    <property type="nucleotide sequence ID" value="NZ_SRLH01000002.1"/>
</dbReference>
<dbReference type="Pfam" id="PF18962">
    <property type="entry name" value="Por_Secre_tail"/>
    <property type="match status" value="1"/>
</dbReference>
<evidence type="ECO:0000256" key="2">
    <source>
        <dbReference type="ARBA" id="ARBA00022729"/>
    </source>
</evidence>
<dbReference type="PANTHER" id="PTHR47566">
    <property type="match status" value="1"/>
</dbReference>
<dbReference type="EMBL" id="SRLH01000002">
    <property type="protein sequence ID" value="TGD59059.1"/>
    <property type="molecule type" value="Genomic_DNA"/>
</dbReference>
<dbReference type="NCBIfam" id="TIGR01451">
    <property type="entry name" value="B_ant_repeat"/>
    <property type="match status" value="1"/>
</dbReference>
<protein>
    <submittedName>
        <fullName evidence="7">T9SS type A sorting domain-containing protein</fullName>
    </submittedName>
</protein>
<dbReference type="InterPro" id="IPR032675">
    <property type="entry name" value="LRR_dom_sf"/>
</dbReference>
<dbReference type="Proteomes" id="UP000297407">
    <property type="component" value="Unassembled WGS sequence"/>
</dbReference>
<evidence type="ECO:0000259" key="6">
    <source>
        <dbReference type="Pfam" id="PF24595"/>
    </source>
</evidence>
<proteinExistence type="predicted"/>
<feature type="chain" id="PRO_5021324403" evidence="4">
    <location>
        <begin position="20"/>
        <end position="757"/>
    </location>
</feature>
<organism evidence="7 8">
    <name type="scientific">Flavobacterium humi</name>
    <dbReference type="NCBI Taxonomy" id="2562683"/>
    <lineage>
        <taxon>Bacteria</taxon>
        <taxon>Pseudomonadati</taxon>
        <taxon>Bacteroidota</taxon>
        <taxon>Flavobacteriia</taxon>
        <taxon>Flavobacteriales</taxon>
        <taxon>Flavobacteriaceae</taxon>
        <taxon>Flavobacterium</taxon>
    </lineage>
</organism>
<feature type="domain" description="Secretion system C-terminal sorting" evidence="5">
    <location>
        <begin position="687"/>
        <end position="753"/>
    </location>
</feature>
<feature type="domain" description="DUF7619" evidence="6">
    <location>
        <begin position="537"/>
        <end position="668"/>
    </location>
</feature>
<comment type="caution">
    <text evidence="7">The sequence shown here is derived from an EMBL/GenBank/DDBJ whole genome shotgun (WGS) entry which is preliminary data.</text>
</comment>
<dbReference type="InterPro" id="IPR052574">
    <property type="entry name" value="CDIRP"/>
</dbReference>
<evidence type="ECO:0000313" key="8">
    <source>
        <dbReference type="Proteomes" id="UP000297407"/>
    </source>
</evidence>
<gene>
    <name evidence="7" type="ORF">E4635_04190</name>
</gene>
<dbReference type="Pfam" id="PF24595">
    <property type="entry name" value="DUF7619"/>
    <property type="match status" value="1"/>
</dbReference>
<dbReference type="InterPro" id="IPR047589">
    <property type="entry name" value="DUF11_rpt"/>
</dbReference>
<dbReference type="SUPFAM" id="SSF52058">
    <property type="entry name" value="L domain-like"/>
    <property type="match status" value="1"/>
</dbReference>
<dbReference type="InterPro" id="IPR055353">
    <property type="entry name" value="DUF7619"/>
</dbReference>
<keyword evidence="3" id="KW-0677">Repeat</keyword>
<name>A0A4Z0L9S8_9FLAO</name>
<keyword evidence="2 4" id="KW-0732">Signal</keyword>
<dbReference type="GO" id="GO:0035591">
    <property type="term" value="F:signaling adaptor activity"/>
    <property type="evidence" value="ECO:0007669"/>
    <property type="project" value="TreeGrafter"/>
</dbReference>
<evidence type="ECO:0000313" key="7">
    <source>
        <dbReference type="EMBL" id="TGD59059.1"/>
    </source>
</evidence>
<evidence type="ECO:0000256" key="4">
    <source>
        <dbReference type="SAM" id="SignalP"/>
    </source>
</evidence>
<evidence type="ECO:0000256" key="1">
    <source>
        <dbReference type="ARBA" id="ARBA00022614"/>
    </source>
</evidence>
<dbReference type="PANTHER" id="PTHR47566:SF1">
    <property type="entry name" value="PROTEIN NUD1"/>
    <property type="match status" value="1"/>
</dbReference>
<keyword evidence="8" id="KW-1185">Reference proteome</keyword>
<dbReference type="InterPro" id="IPR026444">
    <property type="entry name" value="Secre_tail"/>
</dbReference>
<accession>A0A4Z0L9S8</accession>
<evidence type="ECO:0000259" key="5">
    <source>
        <dbReference type="Pfam" id="PF18962"/>
    </source>
</evidence>
<feature type="signal peptide" evidence="4">
    <location>
        <begin position="1"/>
        <end position="19"/>
    </location>
</feature>
<dbReference type="OrthoDB" id="1110367at2"/>
<keyword evidence="1" id="KW-0433">Leucine-rich repeat</keyword>
<reference evidence="7 8" key="1">
    <citation type="submission" date="2019-04" db="EMBL/GenBank/DDBJ databases">
        <title>Flavobacterium sp. strain DS2-A Genome sequencing and assembly.</title>
        <authorList>
            <person name="Kim I."/>
        </authorList>
    </citation>
    <scope>NUCLEOTIDE SEQUENCE [LARGE SCALE GENOMIC DNA]</scope>
    <source>
        <strain evidence="7 8">DS2-A</strain>
    </source>
</reference>
<dbReference type="Gene3D" id="3.80.10.10">
    <property type="entry name" value="Ribonuclease Inhibitor"/>
    <property type="match status" value="1"/>
</dbReference>
<dbReference type="NCBIfam" id="TIGR04183">
    <property type="entry name" value="Por_Secre_tail"/>
    <property type="match status" value="1"/>
</dbReference>
<sequence>MRKLYAVLLLLFVFTVSNAQIVNFTDINLKTILLTSTPSNTIAKNLIGQYFRIDSNYNGEIEASEAQSVSYIDVNNQSITSLTGIEAFTNLAELNCEHNSLTVLDATPFTSIKRLICSYNQMTSLNISGMPNLQYIQCFINQLTELNLSNLPNLTSISCGQNMITNLDVSGLSNLQILFCSENQLTTLDVSNLTKLITLQCMDNQITSLTTNNLPLLEDVICYNNQITSIDLTTCPIAAYLDCHNNQIEMLLIKNGKNTSTQFGNNPNIHYICADNYEISAIQSGINSNGYASSCIVNTYCSFTPGGIHYIVKGNTKLDTGGNGCDASDQNYPNLKINYTNGSITGSIIPDNSGNYFIPFTSGSQTLTPVLENPTTFSVSPTVVYVNFPSTPSPYIKDFCVTYNGIPYDLEVKIIPLVPARPGFNAIYKIIYRNKGALAQSGNINLTFNDAVLDFISSQPNVTGQTTDNLSWSFSNLQPYEAREIIITLNANSPTETPPLNSGDILPYIATITSAATDGLPADNNFRLNQTVVNSLDPNDKKCLEGNIIGIAKVGDFVHYMIRFENTGTFPAQNIVVKDIIDTSKFDISTLMPVNGSHPFVTKTTNPNTVEFIFEDINLPFTDDSNDGYVVFKIKTKSTLTLGTTFSNTATIYFDYNFPITTNTATTTVVSNILGTQDFEFKKFIHLYPNPVKNILNIDNKHNIIITSLSVYNNLGQLVQTVTNPSETIDVSGLKTGNYILKIISDKGTSSDTFIKE</sequence>